<organism evidence="1 2">
    <name type="scientific">Chaetomium tenue</name>
    <dbReference type="NCBI Taxonomy" id="1854479"/>
    <lineage>
        <taxon>Eukaryota</taxon>
        <taxon>Fungi</taxon>
        <taxon>Dikarya</taxon>
        <taxon>Ascomycota</taxon>
        <taxon>Pezizomycotina</taxon>
        <taxon>Sordariomycetes</taxon>
        <taxon>Sordariomycetidae</taxon>
        <taxon>Sordariales</taxon>
        <taxon>Chaetomiaceae</taxon>
        <taxon>Chaetomium</taxon>
    </lineage>
</organism>
<accession>A0ACB7P3B7</accession>
<name>A0ACB7P3B7_9PEZI</name>
<sequence length="152" mass="15939">MQLTSLSLLAAWSALALASLNVGGSGNGVGQSEFHLGVILPRQQSRTNLQVFSGALGGTGASAITNSGDPERPFEVDGDTFRDYDTAANRACDNQKNACADIANNRGGAFEVGDCDQQTEQCKSSASSATIKTFGTQVLVSSDEQFDYFCEV</sequence>
<evidence type="ECO:0000313" key="2">
    <source>
        <dbReference type="Proteomes" id="UP000724584"/>
    </source>
</evidence>
<evidence type="ECO:0000313" key="1">
    <source>
        <dbReference type="EMBL" id="KAH6628561.1"/>
    </source>
</evidence>
<dbReference type="Proteomes" id="UP000724584">
    <property type="component" value="Unassembled WGS sequence"/>
</dbReference>
<protein>
    <submittedName>
        <fullName evidence="1">Uncharacterized protein</fullName>
    </submittedName>
</protein>
<reference evidence="1 2" key="1">
    <citation type="journal article" date="2021" name="Nat. Commun.">
        <title>Genetic determinants of endophytism in the Arabidopsis root mycobiome.</title>
        <authorList>
            <person name="Mesny F."/>
            <person name="Miyauchi S."/>
            <person name="Thiergart T."/>
            <person name="Pickel B."/>
            <person name="Atanasova L."/>
            <person name="Karlsson M."/>
            <person name="Huettel B."/>
            <person name="Barry K.W."/>
            <person name="Haridas S."/>
            <person name="Chen C."/>
            <person name="Bauer D."/>
            <person name="Andreopoulos W."/>
            <person name="Pangilinan J."/>
            <person name="LaButti K."/>
            <person name="Riley R."/>
            <person name="Lipzen A."/>
            <person name="Clum A."/>
            <person name="Drula E."/>
            <person name="Henrissat B."/>
            <person name="Kohler A."/>
            <person name="Grigoriev I.V."/>
            <person name="Martin F.M."/>
            <person name="Hacquard S."/>
        </authorList>
    </citation>
    <scope>NUCLEOTIDE SEQUENCE [LARGE SCALE GENOMIC DNA]</scope>
    <source>
        <strain evidence="1 2">MPI-SDFR-AT-0079</strain>
    </source>
</reference>
<gene>
    <name evidence="1" type="ORF">F5144DRAFT_594543</name>
</gene>
<dbReference type="EMBL" id="JAGIZQ010000005">
    <property type="protein sequence ID" value="KAH6628561.1"/>
    <property type="molecule type" value="Genomic_DNA"/>
</dbReference>
<proteinExistence type="predicted"/>
<comment type="caution">
    <text evidence="1">The sequence shown here is derived from an EMBL/GenBank/DDBJ whole genome shotgun (WGS) entry which is preliminary data.</text>
</comment>
<keyword evidence="2" id="KW-1185">Reference proteome</keyword>